<evidence type="ECO:0000313" key="2">
    <source>
        <dbReference type="EMBL" id="WNM56525.1"/>
    </source>
</evidence>
<reference evidence="2 3" key="1">
    <citation type="submission" date="2023-01" db="EMBL/GenBank/DDBJ databases">
        <title>Cultivation and genomic characterization of new, ubiquitous marine nitrite-oxidizing bacteria from the Nitrospirales.</title>
        <authorList>
            <person name="Mueller A.J."/>
            <person name="Daebeler A."/>
            <person name="Herbold C.W."/>
            <person name="Kirkegaard R.H."/>
            <person name="Daims H."/>
        </authorList>
    </citation>
    <scope>NUCLEOTIDE SEQUENCE [LARGE SCALE GENOMIC DNA]</scope>
    <source>
        <strain evidence="2 3">VA</strain>
    </source>
</reference>
<dbReference type="AlphaFoldDB" id="A0AA96GAR8"/>
<dbReference type="GO" id="GO:0030246">
    <property type="term" value="F:carbohydrate binding"/>
    <property type="evidence" value="ECO:0007669"/>
    <property type="project" value="InterPro"/>
</dbReference>
<accession>A0AA96GAR8</accession>
<protein>
    <submittedName>
        <fullName evidence="2">Carboxypeptidase regulatory-like domain-containing protein</fullName>
    </submittedName>
</protein>
<dbReference type="InterPro" id="IPR013784">
    <property type="entry name" value="Carb-bd-like_fold"/>
</dbReference>
<dbReference type="InterPro" id="IPR029413">
    <property type="entry name" value="RG-lyase_II"/>
</dbReference>
<dbReference type="Pfam" id="PF14686">
    <property type="entry name" value="fn3_3"/>
    <property type="match status" value="1"/>
</dbReference>
<dbReference type="RefSeq" id="WP_312640117.1">
    <property type="nucleotide sequence ID" value="NZ_CP116967.1"/>
</dbReference>
<evidence type="ECO:0000259" key="1">
    <source>
        <dbReference type="Pfam" id="PF14686"/>
    </source>
</evidence>
<dbReference type="Gene3D" id="2.60.40.1120">
    <property type="entry name" value="Carboxypeptidase-like, regulatory domain"/>
    <property type="match status" value="1"/>
</dbReference>
<sequence>MKFISYVLTLGLNIVLIAPAFSYEEITVSNGGTITGKVTLAGKEPPALAYSLITNPDTDFCGRISTGTGWRLVDEFQVAPDGGLQNTVVFLEGISQGKPFPQTDAAKVTVEDCLFTPWVSVVQNEQPLHIVNMDPIIHDVQIYETAPFGSKVMLHRPLRLNPFHPKNRIKDHQHNPGEAMLDTVEFSQGRRILYLECGFHTYMQSWGVAVDNPYYAITDAEGNFTLPDVPEGVYSLLAWHPGMGGFIKMDVVILANETLKTRMEFQNPIDRRMAHNTMFSNYRFGTEVLEKEGAVYDVQATHETQDILSDQHGKTANTHSAH</sequence>
<evidence type="ECO:0000313" key="3">
    <source>
        <dbReference type="Proteomes" id="UP001302719"/>
    </source>
</evidence>
<feature type="domain" description="Rhamnogalacturonan lyase" evidence="1">
    <location>
        <begin position="214"/>
        <end position="259"/>
    </location>
</feature>
<name>A0AA96GAR8_9BACT</name>
<proteinExistence type="predicted"/>
<organism evidence="2 3">
    <name type="scientific">Candidatus Nitrospira allomarina</name>
    <dbReference type="NCBI Taxonomy" id="3020900"/>
    <lineage>
        <taxon>Bacteria</taxon>
        <taxon>Pseudomonadati</taxon>
        <taxon>Nitrospirota</taxon>
        <taxon>Nitrospiria</taxon>
        <taxon>Nitrospirales</taxon>
        <taxon>Nitrospiraceae</taxon>
        <taxon>Nitrospira</taxon>
    </lineage>
</organism>
<dbReference type="EMBL" id="CP116967">
    <property type="protein sequence ID" value="WNM56525.1"/>
    <property type="molecule type" value="Genomic_DNA"/>
</dbReference>
<keyword evidence="3" id="KW-1185">Reference proteome</keyword>
<gene>
    <name evidence="2" type="ORF">PP769_11080</name>
</gene>
<dbReference type="KEGG" id="nall:PP769_11080"/>
<dbReference type="Proteomes" id="UP001302719">
    <property type="component" value="Chromosome"/>
</dbReference>
<dbReference type="SUPFAM" id="SSF49452">
    <property type="entry name" value="Starch-binding domain-like"/>
    <property type="match status" value="1"/>
</dbReference>